<dbReference type="SUPFAM" id="SSF82714">
    <property type="entry name" value="Multidrug efflux transporter AcrB TolC docking domain, DN and DC subdomains"/>
    <property type="match status" value="2"/>
</dbReference>
<feature type="transmembrane region" description="Helical" evidence="1">
    <location>
        <begin position="585"/>
        <end position="604"/>
    </location>
</feature>
<keyword evidence="1" id="KW-0812">Transmembrane</keyword>
<protein>
    <submittedName>
        <fullName evidence="2">Efflux RND transporter permease subunit</fullName>
    </submittedName>
</protein>
<proteinExistence type="predicted"/>
<gene>
    <name evidence="2" type="ORF">MUY27_17585</name>
</gene>
<dbReference type="PANTHER" id="PTHR32063:SF24">
    <property type="entry name" value="CATION EFFLUX SYSTEM (ACRB_ACRD_ACRF FAMILY)"/>
    <property type="match status" value="1"/>
</dbReference>
<dbReference type="GO" id="GO:0042910">
    <property type="term" value="F:xenobiotic transmembrane transporter activity"/>
    <property type="evidence" value="ECO:0007669"/>
    <property type="project" value="TreeGrafter"/>
</dbReference>
<dbReference type="AlphaFoldDB" id="A0A9X1X6L7"/>
<dbReference type="Gene3D" id="3.30.70.1430">
    <property type="entry name" value="Multidrug efflux transporter AcrB pore domain"/>
    <property type="match status" value="2"/>
</dbReference>
<keyword evidence="1" id="KW-1133">Transmembrane helix</keyword>
<dbReference type="PRINTS" id="PR00702">
    <property type="entry name" value="ACRIFLAVINRP"/>
</dbReference>
<feature type="transmembrane region" description="Helical" evidence="1">
    <location>
        <begin position="1082"/>
        <end position="1107"/>
    </location>
</feature>
<dbReference type="GO" id="GO:0005886">
    <property type="term" value="C:plasma membrane"/>
    <property type="evidence" value="ECO:0007669"/>
    <property type="project" value="TreeGrafter"/>
</dbReference>
<dbReference type="Gene3D" id="3.30.2090.10">
    <property type="entry name" value="Multidrug efflux transporter AcrB TolC docking domain, DN and DC subdomains"/>
    <property type="match status" value="2"/>
</dbReference>
<dbReference type="Pfam" id="PF00873">
    <property type="entry name" value="ACR_tran"/>
    <property type="match status" value="1"/>
</dbReference>
<feature type="transmembrane region" description="Helical" evidence="1">
    <location>
        <begin position="394"/>
        <end position="414"/>
    </location>
</feature>
<evidence type="ECO:0000313" key="3">
    <source>
        <dbReference type="Proteomes" id="UP001139450"/>
    </source>
</evidence>
<dbReference type="PANTHER" id="PTHR32063">
    <property type="match status" value="1"/>
</dbReference>
<dbReference type="RefSeq" id="WP_245132241.1">
    <property type="nucleotide sequence ID" value="NZ_JALJEJ010000010.1"/>
</dbReference>
<dbReference type="SUPFAM" id="SSF82693">
    <property type="entry name" value="Multidrug efflux transporter AcrB pore domain, PN1, PN2, PC1 and PC2 subdomains"/>
    <property type="match status" value="3"/>
</dbReference>
<dbReference type="Gene3D" id="3.30.70.1320">
    <property type="entry name" value="Multidrug efflux transporter AcrB pore domain like"/>
    <property type="match status" value="1"/>
</dbReference>
<dbReference type="EMBL" id="JALJEJ010000010">
    <property type="protein sequence ID" value="MCJ8211536.1"/>
    <property type="molecule type" value="Genomic_DNA"/>
</dbReference>
<keyword evidence="3" id="KW-1185">Reference proteome</keyword>
<evidence type="ECO:0000313" key="2">
    <source>
        <dbReference type="EMBL" id="MCJ8211536.1"/>
    </source>
</evidence>
<feature type="transmembrane region" description="Helical" evidence="1">
    <location>
        <begin position="518"/>
        <end position="549"/>
    </location>
</feature>
<feature type="transmembrane region" description="Helical" evidence="1">
    <location>
        <begin position="960"/>
        <end position="980"/>
    </location>
</feature>
<sequence length="1131" mass="126057">MKDLDKEFKPSSWAIDNKTAIYALIFLISLLGIISYNNLPKENFPDITQPKIYVQSVYRGTSPANMETLVTRQIEKQLKSLKGLKKVTSNSYQDFSFITAEFNANVNIDDARQRVKDAVDKAKPDLPQDPQNFKDPQIIDINFSDLPILYVNISGDYDLKKLKQYADDLKDEIEGMREISKVDEVGALTPEIQINVDINKMTAAQLSYNDIIQAVGSENIIASAGTVKMDGVRRAINIKADFKNAGQVNNLLIRNPRGQGIYLRDIAEVKDAFKEQESYARLYGKNVITLNITKRSGENLIEASDKIQALIAQKEKTSFPKGLNITVTGDQSEKTRTTLHDLINTIIIGFILVTVILMFFMGTTNAIFVALSVPLSCFVAFLVMPAIGFTLNMIVLFAFLLALGIVVDDAIVVIENTHRIFNNGAVPIKKAAKMAAGEVFLPVFSGTMTTLAPFIPLAFWNSIIGKFMFFLPITLIITLLASLLVAYIFNPVFAVDFMGHVESAEEEKPKFDRKMKRVLIGFAIAAVLGYLINFGVGNFVVFIAFLYLLDRFVLEHLIRNFQHKTWPKIQDAYARVLRGALKSPWWILGGTMVLFVLSFVFLAARAPQVEFFPNGDPNFVYVYLELPVGTDQAKTNEVTKQVEDRVTKAVGRNNPIVSSIISNVTVGVTDPQDEDQGQYPNRGKVTVAFVEFGKRNGEDTKKYLDKIRNSVIGLPGVRISVNKEQGGPPTQKPISIELSADNLDTLVHATDRLRAYINKQNIGGIEDLRSDLQNNKPEIVFDIDRERANREGISTKQISDALAATIFGVPVTDFRETTEDDYKIVVRGREDQRYNIDQVRNLKITYRDIASGGAIRQVPISAFSTVDYVNSYGNIKHKSQKRVINLTSNVIQGYNTNEVNAAIKRAIDNYKLPQGVTVKMGGEQEDQAEAMNFLLGALAVSFGLILIILMLQFNSIGKTLIILSEIFFSIIGVLLGIAIFGMKFSIVMTMIGIIALAGVVVRNGILLVEFSDLLTEQNENYFEAIIEAGRTRMTPVLLTATAAILGLIPLAVGLNIDFVTLFTEFNPHIYFGGDNVAFWGPLAWTMIFGLAFATLITLILVPCMYLIRIRIKNRFKKKNVDEQHLLPEQAH</sequence>
<keyword evidence="1" id="KW-0472">Membrane</keyword>
<dbReference type="InterPro" id="IPR027463">
    <property type="entry name" value="AcrB_DN_DC_subdom"/>
</dbReference>
<reference evidence="2" key="1">
    <citation type="submission" date="2022-04" db="EMBL/GenBank/DDBJ databases">
        <title>Mucilaginibacter sp. RS28 isolated from freshwater.</title>
        <authorList>
            <person name="Ko S.-R."/>
        </authorList>
    </citation>
    <scope>NUCLEOTIDE SEQUENCE</scope>
    <source>
        <strain evidence="2">RS28</strain>
    </source>
</reference>
<dbReference type="SUPFAM" id="SSF82866">
    <property type="entry name" value="Multidrug efflux transporter AcrB transmembrane domain"/>
    <property type="match status" value="2"/>
</dbReference>
<feature type="transmembrane region" description="Helical" evidence="1">
    <location>
        <begin position="20"/>
        <end position="39"/>
    </location>
</feature>
<dbReference type="InterPro" id="IPR001036">
    <property type="entry name" value="Acrflvin-R"/>
</dbReference>
<comment type="caution">
    <text evidence="2">The sequence shown here is derived from an EMBL/GenBank/DDBJ whole genome shotgun (WGS) entry which is preliminary data.</text>
</comment>
<accession>A0A9X1X6L7</accession>
<feature type="transmembrane region" description="Helical" evidence="1">
    <location>
        <begin position="1036"/>
        <end position="1062"/>
    </location>
</feature>
<name>A0A9X1X6L7_9SPHI</name>
<feature type="transmembrane region" description="Helical" evidence="1">
    <location>
        <begin position="439"/>
        <end position="460"/>
    </location>
</feature>
<organism evidence="2 3">
    <name type="scientific">Mucilaginibacter straminoryzae</name>
    <dbReference type="NCBI Taxonomy" id="2932774"/>
    <lineage>
        <taxon>Bacteria</taxon>
        <taxon>Pseudomonadati</taxon>
        <taxon>Bacteroidota</taxon>
        <taxon>Sphingobacteriia</taxon>
        <taxon>Sphingobacteriales</taxon>
        <taxon>Sphingobacteriaceae</taxon>
        <taxon>Mucilaginibacter</taxon>
    </lineage>
</organism>
<dbReference type="Gene3D" id="3.30.70.1440">
    <property type="entry name" value="Multidrug efflux transporter AcrB pore domain"/>
    <property type="match status" value="1"/>
</dbReference>
<evidence type="ECO:0000256" key="1">
    <source>
        <dbReference type="SAM" id="Phobius"/>
    </source>
</evidence>
<feature type="transmembrane region" description="Helical" evidence="1">
    <location>
        <begin position="467"/>
        <end position="489"/>
    </location>
</feature>
<feature type="transmembrane region" description="Helical" evidence="1">
    <location>
        <begin position="367"/>
        <end position="387"/>
    </location>
</feature>
<feature type="transmembrane region" description="Helical" evidence="1">
    <location>
        <begin position="986"/>
        <end position="1008"/>
    </location>
</feature>
<feature type="transmembrane region" description="Helical" evidence="1">
    <location>
        <begin position="933"/>
        <end position="953"/>
    </location>
</feature>
<dbReference type="Proteomes" id="UP001139450">
    <property type="component" value="Unassembled WGS sequence"/>
</dbReference>
<feature type="transmembrane region" description="Helical" evidence="1">
    <location>
        <begin position="342"/>
        <end position="361"/>
    </location>
</feature>
<dbReference type="Gene3D" id="1.20.1640.10">
    <property type="entry name" value="Multidrug efflux transporter AcrB transmembrane domain"/>
    <property type="match status" value="2"/>
</dbReference>